<dbReference type="EMBL" id="NNAY01001517">
    <property type="protein sequence ID" value="OXU23713.1"/>
    <property type="molecule type" value="Genomic_DNA"/>
</dbReference>
<dbReference type="Proteomes" id="UP000215335">
    <property type="component" value="Unassembled WGS sequence"/>
</dbReference>
<accession>A0A232EZJ3</accession>
<evidence type="ECO:0000313" key="1">
    <source>
        <dbReference type="EMBL" id="OXU23713.1"/>
    </source>
</evidence>
<name>A0A232EZJ3_9HYME</name>
<gene>
    <name evidence="1" type="ORF">TSAR_016761</name>
</gene>
<evidence type="ECO:0000313" key="2">
    <source>
        <dbReference type="Proteomes" id="UP000215335"/>
    </source>
</evidence>
<feature type="non-terminal residue" evidence="1">
    <location>
        <position position="1"/>
    </location>
</feature>
<organism evidence="1 2">
    <name type="scientific">Trichomalopsis sarcophagae</name>
    <dbReference type="NCBI Taxonomy" id="543379"/>
    <lineage>
        <taxon>Eukaryota</taxon>
        <taxon>Metazoa</taxon>
        <taxon>Ecdysozoa</taxon>
        <taxon>Arthropoda</taxon>
        <taxon>Hexapoda</taxon>
        <taxon>Insecta</taxon>
        <taxon>Pterygota</taxon>
        <taxon>Neoptera</taxon>
        <taxon>Endopterygota</taxon>
        <taxon>Hymenoptera</taxon>
        <taxon>Apocrita</taxon>
        <taxon>Proctotrupomorpha</taxon>
        <taxon>Chalcidoidea</taxon>
        <taxon>Pteromalidae</taxon>
        <taxon>Pteromalinae</taxon>
        <taxon>Trichomalopsis</taxon>
    </lineage>
</organism>
<keyword evidence="2" id="KW-1185">Reference proteome</keyword>
<reference evidence="1 2" key="1">
    <citation type="journal article" date="2017" name="Curr. Biol.">
        <title>The Evolution of Venom by Co-option of Single-Copy Genes.</title>
        <authorList>
            <person name="Martinson E.O."/>
            <person name="Mrinalini"/>
            <person name="Kelkar Y.D."/>
            <person name="Chang C.H."/>
            <person name="Werren J.H."/>
        </authorList>
    </citation>
    <scope>NUCLEOTIDE SEQUENCE [LARGE SCALE GENOMIC DNA]</scope>
    <source>
        <strain evidence="1 2">Alberta</strain>
        <tissue evidence="1">Whole body</tissue>
    </source>
</reference>
<dbReference type="AlphaFoldDB" id="A0A232EZJ3"/>
<sequence>FIKWRGSATKASLRSRRSFGSRDTIYFYICVAIFHCKEKYAMVIVLKLFYVY</sequence>
<comment type="caution">
    <text evidence="1">The sequence shown here is derived from an EMBL/GenBank/DDBJ whole genome shotgun (WGS) entry which is preliminary data.</text>
</comment>
<proteinExistence type="predicted"/>
<protein>
    <submittedName>
        <fullName evidence="1">Uncharacterized protein</fullName>
    </submittedName>
</protein>